<feature type="non-terminal residue" evidence="1">
    <location>
        <position position="1"/>
    </location>
</feature>
<organism evidence="1 2">
    <name type="scientific">Mucuna pruriens</name>
    <name type="common">Velvet bean</name>
    <name type="synonym">Dolichos pruriens</name>
    <dbReference type="NCBI Taxonomy" id="157652"/>
    <lineage>
        <taxon>Eukaryota</taxon>
        <taxon>Viridiplantae</taxon>
        <taxon>Streptophyta</taxon>
        <taxon>Embryophyta</taxon>
        <taxon>Tracheophyta</taxon>
        <taxon>Spermatophyta</taxon>
        <taxon>Magnoliopsida</taxon>
        <taxon>eudicotyledons</taxon>
        <taxon>Gunneridae</taxon>
        <taxon>Pentapetalae</taxon>
        <taxon>rosids</taxon>
        <taxon>fabids</taxon>
        <taxon>Fabales</taxon>
        <taxon>Fabaceae</taxon>
        <taxon>Papilionoideae</taxon>
        <taxon>50 kb inversion clade</taxon>
        <taxon>NPAAA clade</taxon>
        <taxon>indigoferoid/millettioid clade</taxon>
        <taxon>Phaseoleae</taxon>
        <taxon>Mucuna</taxon>
    </lineage>
</organism>
<sequence length="117" mass="13093">MRLAGEVGAKVLVGKSDFQLVTGAKSQAATFEKFTLIYVPHEQNKTADLLSKLASTQKGGFNRMIIQETLSRPIIEATEVLCTNKQQSWMDPVVDFLQDDQVSQDHQETKKLIREAI</sequence>
<evidence type="ECO:0000313" key="2">
    <source>
        <dbReference type="Proteomes" id="UP000257109"/>
    </source>
</evidence>
<gene>
    <name evidence="1" type="ORF">CR513_62325</name>
</gene>
<comment type="caution">
    <text evidence="1">The sequence shown here is derived from an EMBL/GenBank/DDBJ whole genome shotgun (WGS) entry which is preliminary data.</text>
</comment>
<proteinExistence type="predicted"/>
<feature type="non-terminal residue" evidence="1">
    <location>
        <position position="117"/>
    </location>
</feature>
<dbReference type="AlphaFoldDB" id="A0A371E0P3"/>
<keyword evidence="2" id="KW-1185">Reference proteome</keyword>
<name>A0A371E0P3_MUCPR</name>
<evidence type="ECO:0008006" key="3">
    <source>
        <dbReference type="Google" id="ProtNLM"/>
    </source>
</evidence>
<evidence type="ECO:0000313" key="1">
    <source>
        <dbReference type="EMBL" id="RDX58367.1"/>
    </source>
</evidence>
<dbReference type="Proteomes" id="UP000257109">
    <property type="component" value="Unassembled WGS sequence"/>
</dbReference>
<protein>
    <recommendedName>
        <fullName evidence="3">RNase H type-1 domain-containing protein</fullName>
    </recommendedName>
</protein>
<accession>A0A371E0P3</accession>
<dbReference type="OrthoDB" id="1165617at2759"/>
<reference evidence="1" key="1">
    <citation type="submission" date="2018-05" db="EMBL/GenBank/DDBJ databases">
        <title>Draft genome of Mucuna pruriens seed.</title>
        <authorList>
            <person name="Nnadi N.E."/>
            <person name="Vos R."/>
            <person name="Hasami M.H."/>
            <person name="Devisetty U.K."/>
            <person name="Aguiy J.C."/>
        </authorList>
    </citation>
    <scope>NUCLEOTIDE SEQUENCE [LARGE SCALE GENOMIC DNA]</scope>
    <source>
        <strain evidence="1">JCA_2017</strain>
    </source>
</reference>
<dbReference type="EMBL" id="QJKJ01017568">
    <property type="protein sequence ID" value="RDX58367.1"/>
    <property type="molecule type" value="Genomic_DNA"/>
</dbReference>